<keyword evidence="7" id="KW-1185">Reference proteome</keyword>
<sequence>MNTRTRGFTLLELLVVVSIIALATAGVSLSLRDSDSTALENESLRLAALLESARAQSRASGVPVRWKPNGEGFEFQGITSRSKSADSLTRPRSWLHPETRVRVVQPPGTSELLLGPEPLIAAQRIELARGEQRLVLGTDGLAPFAVIAEPATP</sequence>
<comment type="subcellular location">
    <subcellularLocation>
        <location evidence="1">Membrane</location>
        <topology evidence="1">Single-pass membrane protein</topology>
    </subcellularLocation>
</comment>
<dbReference type="SUPFAM" id="SSF54523">
    <property type="entry name" value="Pili subunits"/>
    <property type="match status" value="1"/>
</dbReference>
<evidence type="ECO:0000256" key="3">
    <source>
        <dbReference type="ARBA" id="ARBA00022692"/>
    </source>
</evidence>
<evidence type="ECO:0000256" key="2">
    <source>
        <dbReference type="ARBA" id="ARBA00022481"/>
    </source>
</evidence>
<dbReference type="EMBL" id="CP037867">
    <property type="protein sequence ID" value="QBM29998.1"/>
    <property type="molecule type" value="Genomic_DNA"/>
</dbReference>
<keyword evidence="5" id="KW-0472">Membrane</keyword>
<dbReference type="NCBIfam" id="TIGR02532">
    <property type="entry name" value="IV_pilin_GFxxxE"/>
    <property type="match status" value="1"/>
</dbReference>
<reference evidence="6 7" key="1">
    <citation type="submission" date="2019-03" db="EMBL/GenBank/DDBJ databases">
        <authorList>
            <person name="Sebastian G."/>
            <person name="Baumann P."/>
            <person name="Ruckert C."/>
            <person name="Kalinowski J."/>
            <person name="Nebel B."/>
            <person name="Takors R."/>
            <person name="Blombach B."/>
        </authorList>
    </citation>
    <scope>NUCLEOTIDE SEQUENCE [LARGE SCALE GENOMIC DNA]</scope>
    <source>
        <strain evidence="6 7">DSM 1084</strain>
    </source>
</reference>
<dbReference type="PRINTS" id="PR00885">
    <property type="entry name" value="BCTERIALGSPH"/>
</dbReference>
<dbReference type="GO" id="GO:0016020">
    <property type="term" value="C:membrane"/>
    <property type="evidence" value="ECO:0007669"/>
    <property type="project" value="UniProtKB-SubCell"/>
</dbReference>
<evidence type="ECO:0008006" key="8">
    <source>
        <dbReference type="Google" id="ProtNLM"/>
    </source>
</evidence>
<keyword evidence="3" id="KW-0812">Transmembrane</keyword>
<dbReference type="PROSITE" id="PS00409">
    <property type="entry name" value="PROKAR_NTER_METHYL"/>
    <property type="match status" value="1"/>
</dbReference>
<name>A0A4P6X608_HYDPS</name>
<protein>
    <recommendedName>
        <fullName evidence="8">Type II secretion system protein H</fullName>
    </recommendedName>
</protein>
<dbReference type="InterPro" id="IPR045584">
    <property type="entry name" value="Pilin-like"/>
</dbReference>
<gene>
    <name evidence="6" type="ORF">HPF_20060</name>
</gene>
<dbReference type="KEGG" id="hpse:HPF_20060"/>
<dbReference type="Pfam" id="PF07963">
    <property type="entry name" value="N_methyl"/>
    <property type="match status" value="1"/>
</dbReference>
<dbReference type="AlphaFoldDB" id="A0A4P6X608"/>
<dbReference type="InterPro" id="IPR012902">
    <property type="entry name" value="N_methyl_site"/>
</dbReference>
<evidence type="ECO:0000256" key="4">
    <source>
        <dbReference type="ARBA" id="ARBA00022989"/>
    </source>
</evidence>
<evidence type="ECO:0000313" key="7">
    <source>
        <dbReference type="Proteomes" id="UP000293912"/>
    </source>
</evidence>
<dbReference type="GO" id="GO:0015627">
    <property type="term" value="C:type II protein secretion system complex"/>
    <property type="evidence" value="ECO:0007669"/>
    <property type="project" value="InterPro"/>
</dbReference>
<organism evidence="6 7">
    <name type="scientific">Hydrogenophaga pseudoflava</name>
    <name type="common">Pseudomonas carboxydoflava</name>
    <dbReference type="NCBI Taxonomy" id="47421"/>
    <lineage>
        <taxon>Bacteria</taxon>
        <taxon>Pseudomonadati</taxon>
        <taxon>Pseudomonadota</taxon>
        <taxon>Betaproteobacteria</taxon>
        <taxon>Burkholderiales</taxon>
        <taxon>Comamonadaceae</taxon>
        <taxon>Hydrogenophaga</taxon>
    </lineage>
</organism>
<dbReference type="GO" id="GO:0015628">
    <property type="term" value="P:protein secretion by the type II secretion system"/>
    <property type="evidence" value="ECO:0007669"/>
    <property type="project" value="InterPro"/>
</dbReference>
<dbReference type="InterPro" id="IPR002416">
    <property type="entry name" value="T2SS_protein-GspH"/>
</dbReference>
<keyword evidence="2" id="KW-0488">Methylation</keyword>
<proteinExistence type="predicted"/>
<dbReference type="RefSeq" id="WP_241559688.1">
    <property type="nucleotide sequence ID" value="NZ_CP037867.1"/>
</dbReference>
<evidence type="ECO:0000256" key="1">
    <source>
        <dbReference type="ARBA" id="ARBA00004167"/>
    </source>
</evidence>
<dbReference type="Proteomes" id="UP000293912">
    <property type="component" value="Chromosome"/>
</dbReference>
<keyword evidence="4" id="KW-1133">Transmembrane helix</keyword>
<evidence type="ECO:0000256" key="5">
    <source>
        <dbReference type="ARBA" id="ARBA00023136"/>
    </source>
</evidence>
<evidence type="ECO:0000313" key="6">
    <source>
        <dbReference type="EMBL" id="QBM29998.1"/>
    </source>
</evidence>
<accession>A0A4P6X608</accession>